<gene>
    <name evidence="1" type="ORF">LEA_06006</name>
</gene>
<dbReference type="AlphaFoldDB" id="K1TL92"/>
<dbReference type="InterPro" id="IPR017853">
    <property type="entry name" value="GH"/>
</dbReference>
<dbReference type="EMBL" id="AJWY01003916">
    <property type="protein sequence ID" value="EKC73887.1"/>
    <property type="molecule type" value="Genomic_DNA"/>
</dbReference>
<name>K1TL92_9ZZZZ</name>
<sequence length="191" mass="21395">MVYLVKDGRTSLSADKGPDAVKNIVFFELGDANPLNALEFRLQESGKLFFDYVVLFSGNINYDPAENRVYFSRNKEVQFLLDNNEEYLQPLRKCGIKVIMGVLGNHDDSGLAQLSDPAARDFAAELAAYCETYGLDGVCFDDEYSNVNPDTSNPLFTRPSMAAAARLLYETKKAMPHKTVMVYYLGNITPY</sequence>
<reference evidence="1" key="1">
    <citation type="journal article" date="2013" name="Environ. Microbiol.">
        <title>Microbiota from the distal guts of lean and obese adolescents exhibit partial functional redundancy besides clear differences in community structure.</title>
        <authorList>
            <person name="Ferrer M."/>
            <person name="Ruiz A."/>
            <person name="Lanza F."/>
            <person name="Haange S.B."/>
            <person name="Oberbach A."/>
            <person name="Till H."/>
            <person name="Bargiela R."/>
            <person name="Campoy C."/>
            <person name="Segura M.T."/>
            <person name="Richter M."/>
            <person name="von Bergen M."/>
            <person name="Seifert J."/>
            <person name="Suarez A."/>
        </authorList>
    </citation>
    <scope>NUCLEOTIDE SEQUENCE</scope>
</reference>
<organism evidence="1">
    <name type="scientific">human gut metagenome</name>
    <dbReference type="NCBI Taxonomy" id="408170"/>
    <lineage>
        <taxon>unclassified sequences</taxon>
        <taxon>metagenomes</taxon>
        <taxon>organismal metagenomes</taxon>
    </lineage>
</organism>
<comment type="caution">
    <text evidence="1">The sequence shown here is derived from an EMBL/GenBank/DDBJ whole genome shotgun (WGS) entry which is preliminary data.</text>
</comment>
<accession>K1TL92</accession>
<dbReference type="Gene3D" id="3.20.20.80">
    <property type="entry name" value="Glycosidases"/>
    <property type="match status" value="1"/>
</dbReference>
<evidence type="ECO:0000313" key="1">
    <source>
        <dbReference type="EMBL" id="EKC73887.1"/>
    </source>
</evidence>
<dbReference type="SUPFAM" id="SSF51445">
    <property type="entry name" value="(Trans)glycosidases"/>
    <property type="match status" value="1"/>
</dbReference>
<proteinExistence type="predicted"/>
<feature type="non-terminal residue" evidence="1">
    <location>
        <position position="191"/>
    </location>
</feature>
<protein>
    <submittedName>
        <fullName evidence="1">Beta-N-acetylglucosaminidase F1</fullName>
    </submittedName>
</protein>